<dbReference type="SMART" id="SM00771">
    <property type="entry name" value="ZipA_C"/>
    <property type="match status" value="1"/>
</dbReference>
<name>A0AB39CL27_9BURK</name>
<dbReference type="GO" id="GO:0005886">
    <property type="term" value="C:plasma membrane"/>
    <property type="evidence" value="ECO:0007669"/>
    <property type="project" value="UniProtKB-SubCell"/>
</dbReference>
<gene>
    <name evidence="8" type="ORF">ABRY94_04880</name>
    <name evidence="11" type="ORF">ABRY96_06340</name>
    <name evidence="9" type="ORF">ABRY97_07655</name>
    <name evidence="5" type="ORF">ABRY99_05090</name>
    <name evidence="6" type="ORF">ABRZ04_03240</name>
    <name evidence="10" type="ORF">ABRZ07_01675</name>
    <name evidence="7" type="ORF">ABRZ09_04720</name>
</gene>
<evidence type="ECO:0000313" key="9">
    <source>
        <dbReference type="EMBL" id="XDJ73516.1"/>
    </source>
</evidence>
<comment type="similarity">
    <text evidence="1">Belongs to the ZipA family.</text>
</comment>
<dbReference type="EMBL" id="CP158262">
    <property type="protein sequence ID" value="XDJ70124.1"/>
    <property type="molecule type" value="Genomic_DNA"/>
</dbReference>
<keyword evidence="3" id="KW-1133">Transmembrane helix</keyword>
<dbReference type="EMBL" id="CP158264">
    <property type="protein sequence ID" value="XDJ73516.1"/>
    <property type="molecule type" value="Genomic_DNA"/>
</dbReference>
<evidence type="ECO:0000256" key="2">
    <source>
        <dbReference type="RuleBase" id="RU003613"/>
    </source>
</evidence>
<dbReference type="EMBL" id="CP158266">
    <property type="protein sequence ID" value="XDJ83818.1"/>
    <property type="molecule type" value="Genomic_DNA"/>
</dbReference>
<accession>A0AB39CL27</accession>
<evidence type="ECO:0000313" key="11">
    <source>
        <dbReference type="EMBL" id="XDJ83818.1"/>
    </source>
</evidence>
<dbReference type="InterPro" id="IPR007449">
    <property type="entry name" value="ZipA_FtsZ-bd_C"/>
</dbReference>
<dbReference type="Pfam" id="PF04354">
    <property type="entry name" value="ZipA_C"/>
    <property type="match status" value="1"/>
</dbReference>
<dbReference type="AlphaFoldDB" id="A0AB39CL27"/>
<keyword evidence="2 3" id="KW-0812">Transmembrane</keyword>
<keyword evidence="2 3" id="KW-0472">Membrane</keyword>
<evidence type="ECO:0000313" key="5">
    <source>
        <dbReference type="EMBL" id="XDJ42942.1"/>
    </source>
</evidence>
<dbReference type="RefSeq" id="WP_368640321.1">
    <property type="nucleotide sequence ID" value="NZ_CP158252.1"/>
</dbReference>
<keyword evidence="1" id="KW-0131">Cell cycle</keyword>
<keyword evidence="2" id="KW-1003">Cell membrane</keyword>
<evidence type="ECO:0000259" key="4">
    <source>
        <dbReference type="SMART" id="SM00771"/>
    </source>
</evidence>
<evidence type="ECO:0000256" key="3">
    <source>
        <dbReference type="SAM" id="Phobius"/>
    </source>
</evidence>
<dbReference type="EMBL" id="CP158254">
    <property type="protein sequence ID" value="XDJ48089.1"/>
    <property type="molecule type" value="Genomic_DNA"/>
</dbReference>
<evidence type="ECO:0000313" key="8">
    <source>
        <dbReference type="EMBL" id="XDJ70124.1"/>
    </source>
</evidence>
<dbReference type="InterPro" id="IPR036765">
    <property type="entry name" value="ZipA_FtsZ-bd_C_sf"/>
</dbReference>
<evidence type="ECO:0000313" key="6">
    <source>
        <dbReference type="EMBL" id="XDJ48089.1"/>
    </source>
</evidence>
<evidence type="ECO:0000313" key="7">
    <source>
        <dbReference type="EMBL" id="XDJ51162.1"/>
    </source>
</evidence>
<dbReference type="EMBL" id="CP158252">
    <property type="protein sequence ID" value="XDJ42942.1"/>
    <property type="molecule type" value="Genomic_DNA"/>
</dbReference>
<dbReference type="Gene3D" id="3.30.1400.10">
    <property type="entry name" value="ZipA, C-terminal FtsZ-binding domain"/>
    <property type="match status" value="1"/>
</dbReference>
<feature type="transmembrane region" description="Helical" evidence="3">
    <location>
        <begin position="6"/>
        <end position="25"/>
    </location>
</feature>
<evidence type="ECO:0000313" key="10">
    <source>
        <dbReference type="EMBL" id="XDJ80252.1"/>
    </source>
</evidence>
<feature type="domain" description="ZipA C-terminal FtsZ-binding" evidence="4">
    <location>
        <begin position="190"/>
        <end position="305"/>
    </location>
</feature>
<sequence length="329" mass="35796">MSDLQILLISIGVALIVVVLLYNAWQDWRARRSMRQSLPEAGHDVLMRDAAPRREPGLWPAGRSVADESPEADPACEAVIDIALAHPVAGETLAEALRAISRVGKKPVRVFAEREGGGHRAEALPGESYVSLQLAVVLANRSGPLTAIEWSNLWTLAQNLAERFEGLIEAPDQDVVLRQAVELDTRCAAMDAQVGLILQLAQPRPVAAIIQAAAEAGFVQWRGQWAWMAENGLPRFVLQVDAPEGESAHRVDLVLDVPNSLPDDQAFSRMVAVGRDLATRLEAHVLDDQGRTFQDDSAPAIDRQISALYDQLDQAGFLAGTDRAARVFS</sequence>
<organism evidence="5">
    <name type="scientific">Castellaniella ginsengisoli</name>
    <dbReference type="NCBI Taxonomy" id="546114"/>
    <lineage>
        <taxon>Bacteria</taxon>
        <taxon>Pseudomonadati</taxon>
        <taxon>Pseudomonadota</taxon>
        <taxon>Betaproteobacteria</taxon>
        <taxon>Burkholderiales</taxon>
        <taxon>Alcaligenaceae</taxon>
        <taxon>Castellaniella</taxon>
    </lineage>
</organism>
<comment type="function">
    <text evidence="1">Essential cell division protein that stabilizes the FtsZ protofilaments by cross-linking them and that serves as a cytoplasmic membrane anchor for the Z ring. Also required for the recruitment to the septal ring of downstream cell division proteins.</text>
</comment>
<keyword evidence="2" id="KW-0997">Cell inner membrane</keyword>
<dbReference type="SUPFAM" id="SSF64383">
    <property type="entry name" value="Cell-division protein ZipA, C-terminal domain"/>
    <property type="match status" value="1"/>
</dbReference>
<dbReference type="EMBL" id="CP158267">
    <property type="protein sequence ID" value="XDJ80252.1"/>
    <property type="molecule type" value="Genomic_DNA"/>
</dbReference>
<protein>
    <recommendedName>
        <fullName evidence="1">Cell division protein ZipA</fullName>
    </recommendedName>
</protein>
<dbReference type="GO" id="GO:0090529">
    <property type="term" value="P:cell septum assembly"/>
    <property type="evidence" value="ECO:0007669"/>
    <property type="project" value="InterPro"/>
</dbReference>
<proteinExistence type="inferred from homology"/>
<dbReference type="EMBL" id="CP158255">
    <property type="protein sequence ID" value="XDJ51162.1"/>
    <property type="molecule type" value="Genomic_DNA"/>
</dbReference>
<keyword evidence="1 5" id="KW-0132">Cell division</keyword>
<comment type="subcellular location">
    <subcellularLocation>
        <location evidence="2">Cell inner membrane</location>
        <topology evidence="2">Single-pass type I membrane protein</topology>
    </subcellularLocation>
</comment>
<evidence type="ECO:0000256" key="1">
    <source>
        <dbReference type="RuleBase" id="RU003612"/>
    </source>
</evidence>
<reference evidence="5" key="1">
    <citation type="submission" date="2024-05" db="EMBL/GenBank/DDBJ databases">
        <authorList>
            <person name="Luo Y.-C."/>
            <person name="Nicholds J."/>
            <person name="Mortimer T."/>
            <person name="Maboni G."/>
        </authorList>
    </citation>
    <scope>NUCLEOTIDE SEQUENCE</scope>
    <source>
        <strain evidence="10">141555</strain>
        <strain evidence="11">143751</strain>
        <strain evidence="9">143811</strain>
        <strain evidence="8">144863</strain>
        <strain evidence="7">151108</strain>
        <strain evidence="6">151836</strain>
        <strain evidence="5">153920</strain>
    </source>
</reference>